<accession>A0A443PZB5</accession>
<sequence>MSPSSTKQRVCHLSSSVVLAAAVAQNKCTSIVCSCYAPSKEQAATATATVATTTNNNNSHELPSNPISTQEVIGQPVGSNDGSNSNRGSCTSNGKAAQGSSLNPLQEAPLKSNLKKTTIVKEPLVRDGKRKVSWPDAHGKDLAHVQEFQSRYGTSRGGGCFGMRSKTQQGFKLLEELDLPHQAKGRPRRVESQLTGSKLEKEVMPTNPLSARKEEEEPSDPPGQMRRLFCFSKWKGLCALADTRRRKTRCLVCLQVHKVRDLPFSMNGKALIVGWRRKGWEGEQTLPVNATEGTASFDEIFLHYCNVKIPGQKQRKSKCFSCLPDLKCSKNSSPNGLARQVSTVEPDIGFITIENSTRIRHCIDDEEEGFITIEKGLTRTRSRRPPSDNTRSWDSDEAKDGGFGKEKLLLVACEESEIDQVEDEFLQMLEEKQGKPGECEISAAMLPWEKKLVNLNLNLDLGVDLDFDWDLDSMMRAAEKELFKATQVWNSRIEARALEQAEYEELMKRWESDEMACQSSSSLETCVGFGSPI</sequence>
<feature type="compositionally biased region" description="Polar residues" evidence="1">
    <location>
        <begin position="90"/>
        <end position="104"/>
    </location>
</feature>
<evidence type="ECO:0000313" key="3">
    <source>
        <dbReference type="Proteomes" id="UP000283530"/>
    </source>
</evidence>
<evidence type="ECO:0000256" key="1">
    <source>
        <dbReference type="SAM" id="MobiDB-lite"/>
    </source>
</evidence>
<feature type="region of interest" description="Disordered" evidence="1">
    <location>
        <begin position="180"/>
        <end position="222"/>
    </location>
</feature>
<comment type="caution">
    <text evidence="2">The sequence shown here is derived from an EMBL/GenBank/DDBJ whole genome shotgun (WGS) entry which is preliminary data.</text>
</comment>
<proteinExistence type="predicted"/>
<feature type="region of interest" description="Disordered" evidence="1">
    <location>
        <begin position="379"/>
        <end position="399"/>
    </location>
</feature>
<feature type="compositionally biased region" description="Polar residues" evidence="1">
    <location>
        <begin position="59"/>
        <end position="72"/>
    </location>
</feature>
<reference evidence="2 3" key="1">
    <citation type="journal article" date="2019" name="Nat. Plants">
        <title>Stout camphor tree genome fills gaps in understanding of flowering plant genome evolution.</title>
        <authorList>
            <person name="Chaw S.M."/>
            <person name="Liu Y.C."/>
            <person name="Wu Y.W."/>
            <person name="Wang H.Y."/>
            <person name="Lin C.I."/>
            <person name="Wu C.S."/>
            <person name="Ke H.M."/>
            <person name="Chang L.Y."/>
            <person name="Hsu C.Y."/>
            <person name="Yang H.T."/>
            <person name="Sudianto E."/>
            <person name="Hsu M.H."/>
            <person name="Wu K.P."/>
            <person name="Wang L.N."/>
            <person name="Leebens-Mack J.H."/>
            <person name="Tsai I.J."/>
        </authorList>
    </citation>
    <scope>NUCLEOTIDE SEQUENCE [LARGE SCALE GENOMIC DNA]</scope>
    <source>
        <strain evidence="3">cv. Chaw 1501</strain>
        <tissue evidence="2">Young leaves</tissue>
    </source>
</reference>
<gene>
    <name evidence="2" type="ORF">CKAN_02546000</name>
</gene>
<evidence type="ECO:0000313" key="2">
    <source>
        <dbReference type="EMBL" id="RWR96094.1"/>
    </source>
</evidence>
<dbReference type="AlphaFoldDB" id="A0A443PZB5"/>
<dbReference type="PANTHER" id="PTHR33414:SF5">
    <property type="entry name" value="OS02G0817100 PROTEIN"/>
    <property type="match status" value="1"/>
</dbReference>
<name>A0A443PZB5_9MAGN</name>
<dbReference type="Proteomes" id="UP000283530">
    <property type="component" value="Unassembled WGS sequence"/>
</dbReference>
<organism evidence="2 3">
    <name type="scientific">Cinnamomum micranthum f. kanehirae</name>
    <dbReference type="NCBI Taxonomy" id="337451"/>
    <lineage>
        <taxon>Eukaryota</taxon>
        <taxon>Viridiplantae</taxon>
        <taxon>Streptophyta</taxon>
        <taxon>Embryophyta</taxon>
        <taxon>Tracheophyta</taxon>
        <taxon>Spermatophyta</taxon>
        <taxon>Magnoliopsida</taxon>
        <taxon>Magnoliidae</taxon>
        <taxon>Laurales</taxon>
        <taxon>Lauraceae</taxon>
        <taxon>Cinnamomum</taxon>
    </lineage>
</organism>
<protein>
    <submittedName>
        <fullName evidence="2">Uncharacterized protein</fullName>
    </submittedName>
</protein>
<dbReference type="EMBL" id="QPKB01000012">
    <property type="protein sequence ID" value="RWR96094.1"/>
    <property type="molecule type" value="Genomic_DNA"/>
</dbReference>
<dbReference type="InterPro" id="IPR039614">
    <property type="entry name" value="PMI1-like"/>
</dbReference>
<dbReference type="OrthoDB" id="773002at2759"/>
<keyword evidence="3" id="KW-1185">Reference proteome</keyword>
<dbReference type="PANTHER" id="PTHR33414">
    <property type="entry name" value="PROTEIN PLASTID MOVEMENT IMPAIRED 1-RELATED 1"/>
    <property type="match status" value="1"/>
</dbReference>
<feature type="region of interest" description="Disordered" evidence="1">
    <location>
        <begin position="54"/>
        <end position="114"/>
    </location>
</feature>
<feature type="compositionally biased region" description="Low complexity" evidence="1">
    <location>
        <begin position="78"/>
        <end position="89"/>
    </location>
</feature>